<reference evidence="2 3" key="1">
    <citation type="journal article" date="2019" name="Int. J. Syst. Evol. Microbiol.">
        <title>The Global Catalogue of Microorganisms (GCM) 10K type strain sequencing project: providing services to taxonomists for standard genome sequencing and annotation.</title>
        <authorList>
            <consortium name="The Broad Institute Genomics Platform"/>
            <consortium name="The Broad Institute Genome Sequencing Center for Infectious Disease"/>
            <person name="Wu L."/>
            <person name="Ma J."/>
        </authorList>
    </citation>
    <scope>NUCLEOTIDE SEQUENCE [LARGE SCALE GENOMIC DNA]</scope>
    <source>
        <strain evidence="2 3">JCM 11448</strain>
    </source>
</reference>
<organism evidence="2 3">
    <name type="scientific">Streptomyces javensis</name>
    <dbReference type="NCBI Taxonomy" id="114698"/>
    <lineage>
        <taxon>Bacteria</taxon>
        <taxon>Bacillati</taxon>
        <taxon>Actinomycetota</taxon>
        <taxon>Actinomycetes</taxon>
        <taxon>Kitasatosporales</taxon>
        <taxon>Streptomycetaceae</taxon>
        <taxon>Streptomyces</taxon>
        <taxon>Streptomyces violaceusniger group</taxon>
    </lineage>
</organism>
<name>A0ABN1XE52_9ACTN</name>
<protein>
    <submittedName>
        <fullName evidence="2">Uncharacterized protein</fullName>
    </submittedName>
</protein>
<proteinExistence type="predicted"/>
<dbReference type="EMBL" id="BAAAIH010000100">
    <property type="protein sequence ID" value="GAA1303806.1"/>
    <property type="molecule type" value="Genomic_DNA"/>
</dbReference>
<comment type="caution">
    <text evidence="2">The sequence shown here is derived from an EMBL/GenBank/DDBJ whole genome shotgun (WGS) entry which is preliminary data.</text>
</comment>
<dbReference type="Proteomes" id="UP001500282">
    <property type="component" value="Unassembled WGS sequence"/>
</dbReference>
<feature type="region of interest" description="Disordered" evidence="1">
    <location>
        <begin position="1"/>
        <end position="58"/>
    </location>
</feature>
<evidence type="ECO:0000256" key="1">
    <source>
        <dbReference type="SAM" id="MobiDB-lite"/>
    </source>
</evidence>
<gene>
    <name evidence="2" type="ORF">GCM10009579_86780</name>
</gene>
<accession>A0ABN1XE52</accession>
<keyword evidence="3" id="KW-1185">Reference proteome</keyword>
<evidence type="ECO:0000313" key="2">
    <source>
        <dbReference type="EMBL" id="GAA1303806.1"/>
    </source>
</evidence>
<sequence length="100" mass="10647">MADEQQGGPGRGEEVGQQRPVESQRTGGVPAASADSDMREDRSPVTVAGPRRTRTGFLVPSPGAVIVTHRCDGAGTRGATGEGELYKPVDSVFSPQWRYY</sequence>
<evidence type="ECO:0000313" key="3">
    <source>
        <dbReference type="Proteomes" id="UP001500282"/>
    </source>
</evidence>